<protein>
    <submittedName>
        <fullName evidence="5">Uncharacterized protein</fullName>
    </submittedName>
</protein>
<dbReference type="PROSITE" id="PS50088">
    <property type="entry name" value="ANK_REPEAT"/>
    <property type="match status" value="1"/>
</dbReference>
<proteinExistence type="predicted"/>
<feature type="signal peptide" evidence="4">
    <location>
        <begin position="1"/>
        <end position="17"/>
    </location>
</feature>
<reference evidence="5" key="1">
    <citation type="submission" date="2021-01" db="EMBL/GenBank/DDBJ databases">
        <authorList>
            <person name="Corre E."/>
            <person name="Pelletier E."/>
            <person name="Niang G."/>
            <person name="Scheremetjew M."/>
            <person name="Finn R."/>
            <person name="Kale V."/>
            <person name="Holt S."/>
            <person name="Cochrane G."/>
            <person name="Meng A."/>
            <person name="Brown T."/>
            <person name="Cohen L."/>
        </authorList>
    </citation>
    <scope>NUCLEOTIDE SEQUENCE</scope>
    <source>
        <strain evidence="5">CCMP622</strain>
    </source>
</reference>
<dbReference type="AlphaFoldDB" id="A0A7S2TMV9"/>
<evidence type="ECO:0000256" key="4">
    <source>
        <dbReference type="SAM" id="SignalP"/>
    </source>
</evidence>
<evidence type="ECO:0000313" key="5">
    <source>
        <dbReference type="EMBL" id="CAD9759477.1"/>
    </source>
</evidence>
<dbReference type="EMBL" id="HBHP01012354">
    <property type="protein sequence ID" value="CAD9759477.1"/>
    <property type="molecule type" value="Transcribed_RNA"/>
</dbReference>
<keyword evidence="2 3" id="KW-0040">ANK repeat</keyword>
<dbReference type="Pfam" id="PF12796">
    <property type="entry name" value="Ank_2"/>
    <property type="match status" value="1"/>
</dbReference>
<gene>
    <name evidence="5" type="ORF">LSP00402_LOCUS7685</name>
</gene>
<feature type="chain" id="PRO_5031018332" evidence="4">
    <location>
        <begin position="18"/>
        <end position="191"/>
    </location>
</feature>
<dbReference type="SUPFAM" id="SSF48403">
    <property type="entry name" value="Ankyrin repeat"/>
    <property type="match status" value="1"/>
</dbReference>
<dbReference type="PANTHER" id="PTHR24173">
    <property type="entry name" value="ANKYRIN REPEAT CONTAINING"/>
    <property type="match status" value="1"/>
</dbReference>
<evidence type="ECO:0000256" key="2">
    <source>
        <dbReference type="ARBA" id="ARBA00023043"/>
    </source>
</evidence>
<name>A0A7S2TMV9_9EUKA</name>
<dbReference type="PANTHER" id="PTHR24173:SF74">
    <property type="entry name" value="ANKYRIN REPEAT DOMAIN-CONTAINING PROTEIN 16"/>
    <property type="match status" value="1"/>
</dbReference>
<dbReference type="Gene3D" id="1.25.40.20">
    <property type="entry name" value="Ankyrin repeat-containing domain"/>
    <property type="match status" value="1"/>
</dbReference>
<keyword evidence="1" id="KW-0677">Repeat</keyword>
<dbReference type="PROSITE" id="PS50297">
    <property type="entry name" value="ANK_REP_REGION"/>
    <property type="match status" value="1"/>
</dbReference>
<dbReference type="SMART" id="SM00248">
    <property type="entry name" value="ANK"/>
    <property type="match status" value="3"/>
</dbReference>
<dbReference type="InterPro" id="IPR036770">
    <property type="entry name" value="Ankyrin_rpt-contain_sf"/>
</dbReference>
<keyword evidence="4" id="KW-0732">Signal</keyword>
<evidence type="ECO:0000256" key="1">
    <source>
        <dbReference type="ARBA" id="ARBA00022737"/>
    </source>
</evidence>
<evidence type="ECO:0000256" key="3">
    <source>
        <dbReference type="PROSITE-ProRule" id="PRU00023"/>
    </source>
</evidence>
<organism evidence="5">
    <name type="scientific">Lotharella oceanica</name>
    <dbReference type="NCBI Taxonomy" id="641309"/>
    <lineage>
        <taxon>Eukaryota</taxon>
        <taxon>Sar</taxon>
        <taxon>Rhizaria</taxon>
        <taxon>Cercozoa</taxon>
        <taxon>Chlorarachniophyceae</taxon>
        <taxon>Lotharella</taxon>
    </lineage>
</organism>
<accession>A0A7S2TMV9</accession>
<dbReference type="InterPro" id="IPR002110">
    <property type="entry name" value="Ankyrin_rpt"/>
</dbReference>
<sequence length="191" mass="21477">MWALVLSLALFSSLTRGELGEYEKKFHEAALAGNAQRIKEILDKDIVDVNVATDHGETALFLAAEFGHLEAVKVLMEAKAKVDIETDYGRQPVWMAAKEGYDDVVMALIQADDIDHAQRHFYTVLITLGVAKGFLKHAESVGAEDEMHLEHLDEDLLNSFYATLPPAKKRKLVTALNWLKHLHNNRNKDEL</sequence>
<feature type="repeat" description="ANK" evidence="3">
    <location>
        <begin position="55"/>
        <end position="87"/>
    </location>
</feature>